<dbReference type="PANTHER" id="PTHR47969:SF21">
    <property type="entry name" value="KINESIN-LIKE PROTEIN"/>
    <property type="match status" value="1"/>
</dbReference>
<dbReference type="SUPFAM" id="SSF52540">
    <property type="entry name" value="P-loop containing nucleoside triphosphate hydrolases"/>
    <property type="match status" value="1"/>
</dbReference>
<proteinExistence type="inferred from homology"/>
<dbReference type="Gene3D" id="3.40.850.10">
    <property type="entry name" value="Kinesin motor domain"/>
    <property type="match status" value="1"/>
</dbReference>
<dbReference type="PROSITE" id="PS50067">
    <property type="entry name" value="KINESIN_MOTOR_2"/>
    <property type="match status" value="1"/>
</dbReference>
<name>A0A087W1D7_ECHMU</name>
<keyword evidence="7 9" id="KW-0505">Motor protein</keyword>
<dbReference type="OrthoDB" id="3176171at2759"/>
<dbReference type="eggNOG" id="KOG4280">
    <property type="taxonomic scope" value="Eukaryota"/>
</dbReference>
<gene>
    <name evidence="14" type="ORF">EmuJ_000227900</name>
</gene>
<dbReference type="InterPro" id="IPR027417">
    <property type="entry name" value="P-loop_NTPase"/>
</dbReference>
<dbReference type="EMBL" id="LN902844">
    <property type="protein sequence ID" value="CDI98427.1"/>
    <property type="molecule type" value="Genomic_DNA"/>
</dbReference>
<evidence type="ECO:0000256" key="12">
    <source>
        <dbReference type="SAM" id="MobiDB-lite"/>
    </source>
</evidence>
<feature type="coiled-coil region" evidence="11">
    <location>
        <begin position="528"/>
        <end position="555"/>
    </location>
</feature>
<evidence type="ECO:0000256" key="5">
    <source>
        <dbReference type="ARBA" id="ARBA00022840"/>
    </source>
</evidence>
<evidence type="ECO:0000313" key="15">
    <source>
        <dbReference type="Proteomes" id="UP000017246"/>
    </source>
</evidence>
<organism evidence="14 15">
    <name type="scientific">Echinococcus multilocularis</name>
    <name type="common">Fox tapeworm</name>
    <dbReference type="NCBI Taxonomy" id="6211"/>
    <lineage>
        <taxon>Eukaryota</taxon>
        <taxon>Metazoa</taxon>
        <taxon>Spiralia</taxon>
        <taxon>Lophotrochozoa</taxon>
        <taxon>Platyhelminthes</taxon>
        <taxon>Cestoda</taxon>
        <taxon>Eucestoda</taxon>
        <taxon>Cyclophyllidea</taxon>
        <taxon>Taeniidae</taxon>
        <taxon>Echinococcus</taxon>
    </lineage>
</organism>
<evidence type="ECO:0000259" key="13">
    <source>
        <dbReference type="PROSITE" id="PS50067"/>
    </source>
</evidence>
<dbReference type="GO" id="GO:0007018">
    <property type="term" value="P:microtubule-based movement"/>
    <property type="evidence" value="ECO:0007669"/>
    <property type="project" value="InterPro"/>
</dbReference>
<evidence type="ECO:0000256" key="10">
    <source>
        <dbReference type="RuleBase" id="RU000394"/>
    </source>
</evidence>
<dbReference type="Proteomes" id="UP000017246">
    <property type="component" value="Unassembled WGS sequence"/>
</dbReference>
<keyword evidence="8" id="KW-0206">Cytoskeleton</keyword>
<dbReference type="PANTHER" id="PTHR47969">
    <property type="entry name" value="CHROMOSOME-ASSOCIATED KINESIN KIF4A-RELATED"/>
    <property type="match status" value="1"/>
</dbReference>
<evidence type="ECO:0000256" key="2">
    <source>
        <dbReference type="ARBA" id="ARBA00022490"/>
    </source>
</evidence>
<comment type="subcellular location">
    <subcellularLocation>
        <location evidence="1">Cytoplasm</location>
        <location evidence="1">Cytoskeleton</location>
    </subcellularLocation>
</comment>
<sequence>MGVNDDKQESVKVIVRCRPMDRKEIDAGYESCVSVDESKGCVEVKLPKTGLVGDSVIYTFDTAYGPRELYEKSFYDIVQSVLLGFNGTIFAYGQTGTGKTFTIQGDKDDPDLRGLMPNSFHHIFNYVNGSKSTQFLVRASYLEIYKEEIRDLLRKDSTKRLKVKETPDRGVHVTDLSTVLTRNIKDIEKLMSIGHSNRSIGATIMNEQSSRSHAIFIVTVESCGVDPDGRSHIRMGKLNLVDLAGSERQGKTHSEGERLIEATKINLSLHTLGNVISALVDEKCTHVPYRDSKLTRLLQDSLGGNSKTIMVANIGPSSYSYDETVNTLRYASRAKNIKNTPKINDDPKDALLREYQREIQHLKQLLSSREMPPMHLKPSNGAGGPDETDGGEEDSTTARDAYLKELQEKLAVEKGGIINEQNMIAEEKTHLLEELKRKDIRIRKEQAQTAELEAKLRSLESKLLGGGTEARVAAVEAQTRMQEEALVQHRRRLAAHQHHEHRMRARVRGESDNVATLQEGFSSLRYEVEVCTSKLKKLFERIQKIKQETKDLQDKHIIERQKQEEIQGQILRNMKLHQLILENFVPLDDQKRLEERAYFDEEVGVWQFNPTDSAARPAEGSFTTTVLLFPPSALGRRRPISRYACLAAGLNTSMRFRGENILHLNLDPLPRTTLDYEPPKLAPQIVAALEAALQDEEDLELDGSPSIFKVRPINKKKRDRQRKIPKHQLKGAHFPESRGLVPK</sequence>
<dbReference type="GO" id="GO:0005874">
    <property type="term" value="C:microtubule"/>
    <property type="evidence" value="ECO:0007669"/>
    <property type="project" value="UniProtKB-KW"/>
</dbReference>
<evidence type="ECO:0000256" key="1">
    <source>
        <dbReference type="ARBA" id="ARBA00004245"/>
    </source>
</evidence>
<feature type="domain" description="Kinesin motor" evidence="13">
    <location>
        <begin position="10"/>
        <end position="337"/>
    </location>
</feature>
<accession>A0A087W1D7</accession>
<evidence type="ECO:0000256" key="7">
    <source>
        <dbReference type="ARBA" id="ARBA00023175"/>
    </source>
</evidence>
<reference evidence="14" key="1">
    <citation type="journal article" date="2013" name="Nature">
        <title>The genomes of four tapeworm species reveal adaptations to parasitism.</title>
        <authorList>
            <person name="Tsai I.J."/>
            <person name="Zarowiecki M."/>
            <person name="Holroyd N."/>
            <person name="Garciarrubio A."/>
            <person name="Sanchez-Flores A."/>
            <person name="Brooks K.L."/>
            <person name="Tracey A."/>
            <person name="Bobes R.J."/>
            <person name="Fragoso G."/>
            <person name="Sciutto E."/>
            <person name="Aslett M."/>
            <person name="Beasley H."/>
            <person name="Bennett H.M."/>
            <person name="Cai J."/>
            <person name="Camicia F."/>
            <person name="Clark R."/>
            <person name="Cucher M."/>
            <person name="De Silva N."/>
            <person name="Day T.A."/>
            <person name="Deplazes P."/>
            <person name="Estrada K."/>
            <person name="Fernandez C."/>
            <person name="Holland P.W."/>
            <person name="Hou J."/>
            <person name="Hu S."/>
            <person name="Huckvale T."/>
            <person name="Hung S.S."/>
            <person name="Kamenetzky L."/>
            <person name="Keane J.A."/>
            <person name="Kiss F."/>
            <person name="Koziol U."/>
            <person name="Lambert O."/>
            <person name="Liu K."/>
            <person name="Luo X."/>
            <person name="Luo Y."/>
            <person name="Macchiaroli N."/>
            <person name="Nichol S."/>
            <person name="Paps J."/>
            <person name="Parkinson J."/>
            <person name="Pouchkina-Stantcheva N."/>
            <person name="Riddiford N."/>
            <person name="Rosenzvit M."/>
            <person name="Salinas G."/>
            <person name="Wasmuth J.D."/>
            <person name="Zamanian M."/>
            <person name="Zheng Y."/>
            <person name="Cai X."/>
            <person name="Soberon X."/>
            <person name="Olson P.D."/>
            <person name="Laclette J.P."/>
            <person name="Brehm K."/>
            <person name="Berriman M."/>
            <person name="Garciarrubio A."/>
            <person name="Bobes R.J."/>
            <person name="Fragoso G."/>
            <person name="Sanchez-Flores A."/>
            <person name="Estrada K."/>
            <person name="Cevallos M.A."/>
            <person name="Morett E."/>
            <person name="Gonzalez V."/>
            <person name="Portillo T."/>
            <person name="Ochoa-Leyva A."/>
            <person name="Jose M.V."/>
            <person name="Sciutto E."/>
            <person name="Landa A."/>
            <person name="Jimenez L."/>
            <person name="Valdes V."/>
            <person name="Carrero J.C."/>
            <person name="Larralde C."/>
            <person name="Morales-Montor J."/>
            <person name="Limon-Lason J."/>
            <person name="Soberon X."/>
            <person name="Laclette J.P."/>
        </authorList>
    </citation>
    <scope>NUCLEOTIDE SEQUENCE [LARGE SCALE GENOMIC DNA]</scope>
</reference>
<evidence type="ECO:0000256" key="9">
    <source>
        <dbReference type="PROSITE-ProRule" id="PRU00283"/>
    </source>
</evidence>
<feature type="compositionally biased region" description="Basic residues" evidence="12">
    <location>
        <begin position="712"/>
        <end position="730"/>
    </location>
</feature>
<dbReference type="GO" id="GO:0005524">
    <property type="term" value="F:ATP binding"/>
    <property type="evidence" value="ECO:0007669"/>
    <property type="project" value="UniProtKB-UniRule"/>
</dbReference>
<evidence type="ECO:0000256" key="11">
    <source>
        <dbReference type="SAM" id="Coils"/>
    </source>
</evidence>
<feature type="coiled-coil region" evidence="11">
    <location>
        <begin position="418"/>
        <end position="462"/>
    </location>
</feature>
<keyword evidence="6 11" id="KW-0175">Coiled coil</keyword>
<comment type="similarity">
    <text evidence="9 10">Belongs to the TRAFAC class myosin-kinesin ATPase superfamily. Kinesin family.</text>
</comment>
<dbReference type="InterPro" id="IPR019821">
    <property type="entry name" value="Kinesin_motor_CS"/>
</dbReference>
<evidence type="ECO:0000256" key="8">
    <source>
        <dbReference type="ARBA" id="ARBA00023212"/>
    </source>
</evidence>
<reference evidence="14" key="2">
    <citation type="submission" date="2015-11" db="EMBL/GenBank/DDBJ databases">
        <authorList>
            <person name="Zhang Y."/>
            <person name="Guo Z."/>
        </authorList>
    </citation>
    <scope>NUCLEOTIDE SEQUENCE</scope>
</reference>
<dbReference type="GO" id="GO:0008017">
    <property type="term" value="F:microtubule binding"/>
    <property type="evidence" value="ECO:0007669"/>
    <property type="project" value="InterPro"/>
</dbReference>
<feature type="compositionally biased region" description="Acidic residues" evidence="12">
    <location>
        <begin position="386"/>
        <end position="395"/>
    </location>
</feature>
<dbReference type="FunFam" id="3.40.850.10:FF:000029">
    <property type="entry name" value="Kinesin-like protein KIF17"/>
    <property type="match status" value="1"/>
</dbReference>
<feature type="region of interest" description="Disordered" evidence="12">
    <location>
        <begin position="711"/>
        <end position="743"/>
    </location>
</feature>
<evidence type="ECO:0000256" key="3">
    <source>
        <dbReference type="ARBA" id="ARBA00022701"/>
    </source>
</evidence>
<dbReference type="InterPro" id="IPR036961">
    <property type="entry name" value="Kinesin_motor_dom_sf"/>
</dbReference>
<dbReference type="PROSITE" id="PS00411">
    <property type="entry name" value="KINESIN_MOTOR_1"/>
    <property type="match status" value="1"/>
</dbReference>
<keyword evidence="15" id="KW-1185">Reference proteome</keyword>
<dbReference type="PRINTS" id="PR00380">
    <property type="entry name" value="KINESINHEAVY"/>
</dbReference>
<evidence type="ECO:0000256" key="6">
    <source>
        <dbReference type="ARBA" id="ARBA00023054"/>
    </source>
</evidence>
<dbReference type="SMART" id="SM00129">
    <property type="entry name" value="KISc"/>
    <property type="match status" value="1"/>
</dbReference>
<dbReference type="InterPro" id="IPR027640">
    <property type="entry name" value="Kinesin-like_fam"/>
</dbReference>
<protein>
    <recommendedName>
        <fullName evidence="10">Kinesin-like protein</fullName>
    </recommendedName>
</protein>
<dbReference type="InterPro" id="IPR001752">
    <property type="entry name" value="Kinesin_motor_dom"/>
</dbReference>
<evidence type="ECO:0000313" key="14">
    <source>
        <dbReference type="EMBL" id="CDI98427.1"/>
    </source>
</evidence>
<dbReference type="OMA" id="LESKMLC"/>
<feature type="region of interest" description="Disordered" evidence="12">
    <location>
        <begin position="367"/>
        <end position="396"/>
    </location>
</feature>
<dbReference type="GO" id="GO:0003777">
    <property type="term" value="F:microtubule motor activity"/>
    <property type="evidence" value="ECO:0007669"/>
    <property type="project" value="InterPro"/>
</dbReference>
<keyword evidence="3 10" id="KW-0493">Microtubule</keyword>
<keyword evidence="5 9" id="KW-0067">ATP-binding</keyword>
<dbReference type="Pfam" id="PF00225">
    <property type="entry name" value="Kinesin"/>
    <property type="match status" value="1"/>
</dbReference>
<dbReference type="AlphaFoldDB" id="A0A087W1D7"/>
<dbReference type="STRING" id="6211.A0A087W1D7"/>
<feature type="binding site" evidence="9">
    <location>
        <begin position="93"/>
        <end position="100"/>
    </location>
    <ligand>
        <name>ATP</name>
        <dbReference type="ChEBI" id="CHEBI:30616"/>
    </ligand>
</feature>
<evidence type="ECO:0000256" key="4">
    <source>
        <dbReference type="ARBA" id="ARBA00022741"/>
    </source>
</evidence>
<keyword evidence="4 9" id="KW-0547">Nucleotide-binding</keyword>
<keyword evidence="2" id="KW-0963">Cytoplasm</keyword>